<evidence type="ECO:0008006" key="3">
    <source>
        <dbReference type="Google" id="ProtNLM"/>
    </source>
</evidence>
<gene>
    <name evidence="1" type="ORF">HYN49_06800</name>
</gene>
<dbReference type="AlphaFoldDB" id="A0A2S1SH03"/>
<dbReference type="KEGG" id="fpal:HYN49_06800"/>
<evidence type="ECO:0000313" key="1">
    <source>
        <dbReference type="EMBL" id="AWI25627.1"/>
    </source>
</evidence>
<proteinExistence type="predicted"/>
<name>A0A2S1SH03_9FLAO</name>
<dbReference type="Proteomes" id="UP000244937">
    <property type="component" value="Chromosome"/>
</dbReference>
<dbReference type="EMBL" id="CP029187">
    <property type="protein sequence ID" value="AWI25627.1"/>
    <property type="molecule type" value="Genomic_DNA"/>
</dbReference>
<reference evidence="1 2" key="1">
    <citation type="submission" date="2018-05" db="EMBL/GenBank/DDBJ databases">
        <title>Genome sequencing of Flavobacterium sp. HYN0049.</title>
        <authorList>
            <person name="Yi H."/>
            <person name="Baek C."/>
        </authorList>
    </citation>
    <scope>NUCLEOTIDE SEQUENCE [LARGE SCALE GENOMIC DNA]</scope>
    <source>
        <strain evidence="1 2">HYN0049</strain>
    </source>
</reference>
<evidence type="ECO:0000313" key="2">
    <source>
        <dbReference type="Proteomes" id="UP000244937"/>
    </source>
</evidence>
<organism evidence="1 2">
    <name type="scientific">Flavobacterium pallidum</name>
    <dbReference type="NCBI Taxonomy" id="2172098"/>
    <lineage>
        <taxon>Bacteria</taxon>
        <taxon>Pseudomonadati</taxon>
        <taxon>Bacteroidota</taxon>
        <taxon>Flavobacteriia</taxon>
        <taxon>Flavobacteriales</taxon>
        <taxon>Flavobacteriaceae</taxon>
        <taxon>Flavobacterium</taxon>
    </lineage>
</organism>
<keyword evidence="2" id="KW-1185">Reference proteome</keyword>
<accession>A0A2S1SH03</accession>
<dbReference type="OrthoDB" id="979487at2"/>
<sequence length="186" mass="21379">MSSAFYNTVAKSTAHRQSREDHARLVRLDLQLLPELFSIAYRISDKNHHKACWILELIIEEDINLLTMHLDNFCIYLPQWHADGAVRSAAKISMMAAQEHTRKAKNKDHFLSEKHIKIMSETCFDWLIGHAKVATKAYAMRALFELGKSEAWIYGDLKTILSDDFHKHSPAYQGAARDILKKIGKD</sequence>
<dbReference type="RefSeq" id="WP_108903413.1">
    <property type="nucleotide sequence ID" value="NZ_CP029187.1"/>
</dbReference>
<protein>
    <recommendedName>
        <fullName evidence="3">Adenylosuccinate lyase</fullName>
    </recommendedName>
</protein>